<proteinExistence type="predicted"/>
<dbReference type="RefSeq" id="WP_254012056.1">
    <property type="nucleotide sequence ID" value="NZ_JAMZMM010000103.1"/>
</dbReference>
<dbReference type="Proteomes" id="UP001204953">
    <property type="component" value="Unassembled WGS sequence"/>
</dbReference>
<accession>A0AAE3GVC4</accession>
<organism evidence="1 2">
    <name type="scientific">Limnofasciculus baicalensis BBK-W-15</name>
    <dbReference type="NCBI Taxonomy" id="2699891"/>
    <lineage>
        <taxon>Bacteria</taxon>
        <taxon>Bacillati</taxon>
        <taxon>Cyanobacteriota</taxon>
        <taxon>Cyanophyceae</taxon>
        <taxon>Coleofasciculales</taxon>
        <taxon>Coleofasciculaceae</taxon>
        <taxon>Limnofasciculus</taxon>
        <taxon>Limnofasciculus baicalensis</taxon>
    </lineage>
</organism>
<comment type="caution">
    <text evidence="1">The sequence shown here is derived from an EMBL/GenBank/DDBJ whole genome shotgun (WGS) entry which is preliminary data.</text>
</comment>
<sequence>MKLTDYEFRQLEAEAIRRGMNKSELIRSLIAQFPAPPKVGFILPSARANAELR</sequence>
<dbReference type="GO" id="GO:0006355">
    <property type="term" value="P:regulation of DNA-templated transcription"/>
    <property type="evidence" value="ECO:0007669"/>
    <property type="project" value="InterPro"/>
</dbReference>
<reference evidence="1" key="1">
    <citation type="submission" date="2022-06" db="EMBL/GenBank/DDBJ databases">
        <title>New cyanobacteria of genus Symplocastrum in benthos of Lake Baikal.</title>
        <authorList>
            <person name="Sorokovikova E."/>
            <person name="Tikhonova I."/>
            <person name="Krasnopeev A."/>
            <person name="Evseev P."/>
            <person name="Gladkikh A."/>
            <person name="Belykh O."/>
        </authorList>
    </citation>
    <scope>NUCLEOTIDE SEQUENCE</scope>
    <source>
        <strain evidence="1">BBK-W-15</strain>
    </source>
</reference>
<name>A0AAE3GVC4_9CYAN</name>
<keyword evidence="2" id="KW-1185">Reference proteome</keyword>
<protein>
    <submittedName>
        <fullName evidence="1">Ribbon-helix-helix domain-containing protein</fullName>
    </submittedName>
</protein>
<gene>
    <name evidence="1" type="ORF">NJ959_12425</name>
</gene>
<evidence type="ECO:0000313" key="1">
    <source>
        <dbReference type="EMBL" id="MCP2729262.1"/>
    </source>
</evidence>
<dbReference type="AlphaFoldDB" id="A0AAE3GVC4"/>
<evidence type="ECO:0000313" key="2">
    <source>
        <dbReference type="Proteomes" id="UP001204953"/>
    </source>
</evidence>
<dbReference type="EMBL" id="JAMZMM010000103">
    <property type="protein sequence ID" value="MCP2729262.1"/>
    <property type="molecule type" value="Genomic_DNA"/>
</dbReference>